<dbReference type="PANTHER" id="PTHR47506:SF3">
    <property type="entry name" value="HTH-TYPE TRANSCRIPTIONAL REGULATOR LMRA"/>
    <property type="match status" value="1"/>
</dbReference>
<proteinExistence type="predicted"/>
<accession>A0A3L9YVU3</accession>
<comment type="caution">
    <text evidence="6">The sequence shown here is derived from an EMBL/GenBank/DDBJ whole genome shotgun (WGS) entry which is preliminary data.</text>
</comment>
<evidence type="ECO:0000259" key="5">
    <source>
        <dbReference type="PROSITE" id="PS50977"/>
    </source>
</evidence>
<dbReference type="EMBL" id="REFC01000012">
    <property type="protein sequence ID" value="RMA64871.1"/>
    <property type="molecule type" value="Genomic_DNA"/>
</dbReference>
<keyword evidence="1" id="KW-0805">Transcription regulation</keyword>
<dbReference type="SUPFAM" id="SSF48498">
    <property type="entry name" value="Tetracyclin repressor-like, C-terminal domain"/>
    <property type="match status" value="1"/>
</dbReference>
<keyword evidence="2 4" id="KW-0238">DNA-binding</keyword>
<dbReference type="AlphaFoldDB" id="A0A3L9YVU3"/>
<dbReference type="SUPFAM" id="SSF46689">
    <property type="entry name" value="Homeodomain-like"/>
    <property type="match status" value="1"/>
</dbReference>
<gene>
    <name evidence="6" type="ORF">BXY75_1756</name>
</gene>
<dbReference type="InterPro" id="IPR011075">
    <property type="entry name" value="TetR_C"/>
</dbReference>
<dbReference type="PRINTS" id="PR00455">
    <property type="entry name" value="HTHTETR"/>
</dbReference>
<dbReference type="InterPro" id="IPR001647">
    <property type="entry name" value="HTH_TetR"/>
</dbReference>
<dbReference type="PANTHER" id="PTHR47506">
    <property type="entry name" value="TRANSCRIPTIONAL REGULATORY PROTEIN"/>
    <property type="match status" value="1"/>
</dbReference>
<dbReference type="InterPro" id="IPR009057">
    <property type="entry name" value="Homeodomain-like_sf"/>
</dbReference>
<dbReference type="InterPro" id="IPR036271">
    <property type="entry name" value="Tet_transcr_reg_TetR-rel_C_sf"/>
</dbReference>
<dbReference type="Gene3D" id="1.10.357.10">
    <property type="entry name" value="Tetracycline Repressor, domain 2"/>
    <property type="match status" value="1"/>
</dbReference>
<sequence length="208" mass="23599">MVYFLYLCTVMLKKSDKTTKFIIEKAAPIFSKKGYTATSMADITQATGLTKGAIYGNFVNKEAIAIAAFQKNVNDLLVRITKHQEKGKTFLDKLYLITDFYRQYEDYSRSLGGCPILNIGVDSSHQDTELLSQVQFVINKTQQNIVRLIEKAIEDGTVKQETDPQQFAKMMYTRIQGAIFMSQTMGDKSYLIEATNELDEVITNKLKN</sequence>
<feature type="DNA-binding region" description="H-T-H motif" evidence="4">
    <location>
        <begin position="39"/>
        <end position="58"/>
    </location>
</feature>
<reference evidence="6 7" key="1">
    <citation type="submission" date="2018-10" db="EMBL/GenBank/DDBJ databases">
        <title>Genomic Encyclopedia of Archaeal and Bacterial Type Strains, Phase II (KMG-II): from individual species to whole genera.</title>
        <authorList>
            <person name="Goeker M."/>
        </authorList>
    </citation>
    <scope>NUCLEOTIDE SEQUENCE [LARGE SCALE GENOMIC DNA]</scope>
    <source>
        <strain evidence="6 7">DSM 23424</strain>
    </source>
</reference>
<name>A0A3L9YVU3_9FLAO</name>
<dbReference type="PROSITE" id="PS50977">
    <property type="entry name" value="HTH_TETR_2"/>
    <property type="match status" value="1"/>
</dbReference>
<dbReference type="GO" id="GO:0003677">
    <property type="term" value="F:DNA binding"/>
    <property type="evidence" value="ECO:0007669"/>
    <property type="project" value="UniProtKB-UniRule"/>
</dbReference>
<keyword evidence="3" id="KW-0804">Transcription</keyword>
<evidence type="ECO:0000256" key="4">
    <source>
        <dbReference type="PROSITE-ProRule" id="PRU00335"/>
    </source>
</evidence>
<dbReference type="Pfam" id="PF00440">
    <property type="entry name" value="TetR_N"/>
    <property type="match status" value="1"/>
</dbReference>
<evidence type="ECO:0000313" key="6">
    <source>
        <dbReference type="EMBL" id="RMA64871.1"/>
    </source>
</evidence>
<dbReference type="Pfam" id="PF16925">
    <property type="entry name" value="TetR_C_13"/>
    <property type="match status" value="1"/>
</dbReference>
<organism evidence="6 7">
    <name type="scientific">Ulvibacter antarcticus</name>
    <dbReference type="NCBI Taxonomy" id="442714"/>
    <lineage>
        <taxon>Bacteria</taxon>
        <taxon>Pseudomonadati</taxon>
        <taxon>Bacteroidota</taxon>
        <taxon>Flavobacteriia</taxon>
        <taxon>Flavobacteriales</taxon>
        <taxon>Flavobacteriaceae</taxon>
        <taxon>Ulvibacter</taxon>
    </lineage>
</organism>
<evidence type="ECO:0000313" key="7">
    <source>
        <dbReference type="Proteomes" id="UP000271339"/>
    </source>
</evidence>
<evidence type="ECO:0000256" key="3">
    <source>
        <dbReference type="ARBA" id="ARBA00023163"/>
    </source>
</evidence>
<keyword evidence="7" id="KW-1185">Reference proteome</keyword>
<evidence type="ECO:0000256" key="2">
    <source>
        <dbReference type="ARBA" id="ARBA00023125"/>
    </source>
</evidence>
<dbReference type="Proteomes" id="UP000271339">
    <property type="component" value="Unassembled WGS sequence"/>
</dbReference>
<protein>
    <submittedName>
        <fullName evidence="6">TetR family transcriptional regulator</fullName>
    </submittedName>
</protein>
<evidence type="ECO:0000256" key="1">
    <source>
        <dbReference type="ARBA" id="ARBA00023015"/>
    </source>
</evidence>
<feature type="domain" description="HTH tetR-type" evidence="5">
    <location>
        <begin position="16"/>
        <end position="76"/>
    </location>
</feature>